<dbReference type="Proteomes" id="UP000079169">
    <property type="component" value="Unplaced"/>
</dbReference>
<evidence type="ECO:0000313" key="1">
    <source>
        <dbReference type="Proteomes" id="UP000079169"/>
    </source>
</evidence>
<reference evidence="2" key="1">
    <citation type="submission" date="2025-08" db="UniProtKB">
        <authorList>
            <consortium name="RefSeq"/>
        </authorList>
    </citation>
    <scope>IDENTIFICATION</scope>
</reference>
<gene>
    <name evidence="2" type="primary">LOC113473917</name>
</gene>
<proteinExistence type="predicted"/>
<dbReference type="RefSeq" id="XP_026689217.1">
    <property type="nucleotide sequence ID" value="XM_026833416.1"/>
</dbReference>
<dbReference type="GeneID" id="113473917"/>
<organism evidence="1 2">
    <name type="scientific">Diaphorina citri</name>
    <name type="common">Asian citrus psyllid</name>
    <dbReference type="NCBI Taxonomy" id="121845"/>
    <lineage>
        <taxon>Eukaryota</taxon>
        <taxon>Metazoa</taxon>
        <taxon>Ecdysozoa</taxon>
        <taxon>Arthropoda</taxon>
        <taxon>Hexapoda</taxon>
        <taxon>Insecta</taxon>
        <taxon>Pterygota</taxon>
        <taxon>Neoptera</taxon>
        <taxon>Paraneoptera</taxon>
        <taxon>Hemiptera</taxon>
        <taxon>Sternorrhyncha</taxon>
        <taxon>Psylloidea</taxon>
        <taxon>Psyllidae</taxon>
        <taxon>Diaphorininae</taxon>
        <taxon>Diaphorina</taxon>
    </lineage>
</organism>
<keyword evidence="1" id="KW-1185">Reference proteome</keyword>
<dbReference type="AlphaFoldDB" id="A0A3Q0JLK2"/>
<evidence type="ECO:0000313" key="2">
    <source>
        <dbReference type="RefSeq" id="XP_026689217.1"/>
    </source>
</evidence>
<sequence length="64" mass="7179">MRLPFEGLLMPALSTQSTVIDKKGSETITAALPCPFNDTPEYETDNEIIRVKKDIRSLKENAKL</sequence>
<protein>
    <submittedName>
        <fullName evidence="2">Uncharacterized protein LOC113473917 isoform X2</fullName>
    </submittedName>
</protein>
<name>A0A3Q0JLK2_DIACI</name>
<accession>A0A3Q0JLK2</accession>